<keyword evidence="3 9" id="KW-0812">Transmembrane</keyword>
<accession>A0A4R1PS78</accession>
<dbReference type="PANTHER" id="PTHR43531">
    <property type="entry name" value="PROTEIN ICFG"/>
    <property type="match status" value="1"/>
</dbReference>
<dbReference type="InterPro" id="IPR004089">
    <property type="entry name" value="MCPsignal_dom"/>
</dbReference>
<dbReference type="FunFam" id="1.10.287.950:FF:000001">
    <property type="entry name" value="Methyl-accepting chemotaxis sensory transducer"/>
    <property type="match status" value="1"/>
</dbReference>
<dbReference type="AlphaFoldDB" id="A0A4R1PS78"/>
<dbReference type="GO" id="GO:0005886">
    <property type="term" value="C:plasma membrane"/>
    <property type="evidence" value="ECO:0007669"/>
    <property type="project" value="TreeGrafter"/>
</dbReference>
<name>A0A4R1PS78_9GAMM</name>
<dbReference type="GO" id="GO:0007165">
    <property type="term" value="P:signal transduction"/>
    <property type="evidence" value="ECO:0007669"/>
    <property type="project" value="UniProtKB-KW"/>
</dbReference>
<dbReference type="PROSITE" id="PS50111">
    <property type="entry name" value="CHEMOTAXIS_TRANSDUC_2"/>
    <property type="match status" value="1"/>
</dbReference>
<evidence type="ECO:0000259" key="11">
    <source>
        <dbReference type="PROSITE" id="PS50885"/>
    </source>
</evidence>
<comment type="caution">
    <text evidence="12">The sequence shown here is derived from an EMBL/GenBank/DDBJ whole genome shotgun (WGS) entry which is preliminary data.</text>
</comment>
<evidence type="ECO:0000313" key="12">
    <source>
        <dbReference type="EMBL" id="TCL28585.1"/>
    </source>
</evidence>
<protein>
    <submittedName>
        <fullName evidence="12">Methyl-accepting chemotaxis protein</fullName>
    </submittedName>
</protein>
<comment type="subcellular location">
    <subcellularLocation>
        <location evidence="1">Membrane</location>
        <topology evidence="1">Multi-pass membrane protein</topology>
    </subcellularLocation>
</comment>
<dbReference type="SMART" id="SM00304">
    <property type="entry name" value="HAMP"/>
    <property type="match status" value="1"/>
</dbReference>
<organism evidence="12 13">
    <name type="scientific">Azotobacter chroococcum</name>
    <dbReference type="NCBI Taxonomy" id="353"/>
    <lineage>
        <taxon>Bacteria</taxon>
        <taxon>Pseudomonadati</taxon>
        <taxon>Pseudomonadota</taxon>
        <taxon>Gammaproteobacteria</taxon>
        <taxon>Pseudomonadales</taxon>
        <taxon>Pseudomonadaceae</taxon>
        <taxon>Azotobacter</taxon>
    </lineage>
</organism>
<dbReference type="InterPro" id="IPR004090">
    <property type="entry name" value="Chemotax_Me-accpt_rcpt"/>
</dbReference>
<evidence type="ECO:0000256" key="6">
    <source>
        <dbReference type="ARBA" id="ARBA00023224"/>
    </source>
</evidence>
<evidence type="ECO:0000256" key="9">
    <source>
        <dbReference type="SAM" id="Phobius"/>
    </source>
</evidence>
<feature type="domain" description="HAMP" evidence="11">
    <location>
        <begin position="213"/>
        <end position="265"/>
    </location>
</feature>
<evidence type="ECO:0000256" key="7">
    <source>
        <dbReference type="ARBA" id="ARBA00029447"/>
    </source>
</evidence>
<dbReference type="CDD" id="cd06225">
    <property type="entry name" value="HAMP"/>
    <property type="match status" value="1"/>
</dbReference>
<evidence type="ECO:0000256" key="5">
    <source>
        <dbReference type="ARBA" id="ARBA00023136"/>
    </source>
</evidence>
<dbReference type="CDD" id="cd11386">
    <property type="entry name" value="MCP_signal"/>
    <property type="match status" value="1"/>
</dbReference>
<keyword evidence="2" id="KW-0488">Methylation</keyword>
<gene>
    <name evidence="12" type="ORF">EV691_1218</name>
</gene>
<dbReference type="Gene3D" id="1.10.287.950">
    <property type="entry name" value="Methyl-accepting chemotaxis protein"/>
    <property type="match status" value="1"/>
</dbReference>
<dbReference type="RefSeq" id="WP_131298326.1">
    <property type="nucleotide sequence ID" value="NZ_JBHLST010000042.1"/>
</dbReference>
<dbReference type="InterPro" id="IPR003660">
    <property type="entry name" value="HAMP_dom"/>
</dbReference>
<dbReference type="Pfam" id="PF00672">
    <property type="entry name" value="HAMP"/>
    <property type="match status" value="1"/>
</dbReference>
<dbReference type="Pfam" id="PF00015">
    <property type="entry name" value="MCPsignal"/>
    <property type="match status" value="1"/>
</dbReference>
<evidence type="ECO:0000313" key="13">
    <source>
        <dbReference type="Proteomes" id="UP000295169"/>
    </source>
</evidence>
<dbReference type="SMART" id="SM00283">
    <property type="entry name" value="MA"/>
    <property type="match status" value="1"/>
</dbReference>
<feature type="domain" description="Methyl-accepting transducer" evidence="10">
    <location>
        <begin position="270"/>
        <end position="499"/>
    </location>
</feature>
<sequence length="526" mass="56192">MLSRRPIGARLGIAFGTLVLLLVSATAVALYGMRELRESADALDRNAKLAQNAAQVRLLALEERRFEKDIFINLRDAEKVQSYKARWDATLKKLQDTLQAGKAQAPDAELAGLYEASVAALAGYADGFDAIHRRLRAGELADTAAANSAMGRYKDEVYRLDEGGAAIDRKAAEHMARAREQVAAQLRNALVGLLGFAALALLIAVLMALYITRSITGPLQRALAATRRVAEGDLTQDLAGHAHDETGQLLNAMDEANRKLSELVGSLHGGSESVYRRAREVFHGSQELAARTEEQASALQQTAASMEQISATARQTSEATEQANRLAATAARTAQSGGQDVERSILLMRELADSSQKINDIIGVIDAIAFQTNLLALNASVEAARAGEQGRGFAVVAAEVRNLASRSATSAQEIRGLIEGIGEKIGEGARQAEYSGRSIRDAVDAIHQLASLMEEISAATREQRSGFGQINGAIGQLDGTTQQNAALVEQSRAAAAALEEQAALMQQRVAVFRTRETAARDLPAMA</sequence>
<comment type="similarity">
    <text evidence="7">Belongs to the methyl-accepting chemotaxis (MCP) protein family.</text>
</comment>
<dbReference type="Proteomes" id="UP000295169">
    <property type="component" value="Unassembled WGS sequence"/>
</dbReference>
<evidence type="ECO:0000259" key="10">
    <source>
        <dbReference type="PROSITE" id="PS50111"/>
    </source>
</evidence>
<dbReference type="GO" id="GO:0006935">
    <property type="term" value="P:chemotaxis"/>
    <property type="evidence" value="ECO:0007669"/>
    <property type="project" value="InterPro"/>
</dbReference>
<dbReference type="GO" id="GO:0004888">
    <property type="term" value="F:transmembrane signaling receptor activity"/>
    <property type="evidence" value="ECO:0007669"/>
    <property type="project" value="InterPro"/>
</dbReference>
<reference evidence="12 13" key="1">
    <citation type="submission" date="2019-03" db="EMBL/GenBank/DDBJ databases">
        <title>Genomic Encyclopedia of Type Strains, Phase IV (KMG-IV): sequencing the most valuable type-strain genomes for metagenomic binning, comparative biology and taxonomic classification.</title>
        <authorList>
            <person name="Goeker M."/>
        </authorList>
    </citation>
    <scope>NUCLEOTIDE SEQUENCE [LARGE SCALE GENOMIC DNA]</scope>
    <source>
        <strain evidence="12 13">DSM 2286</strain>
    </source>
</reference>
<proteinExistence type="inferred from homology"/>
<evidence type="ECO:0000256" key="3">
    <source>
        <dbReference type="ARBA" id="ARBA00022692"/>
    </source>
</evidence>
<dbReference type="SUPFAM" id="SSF58104">
    <property type="entry name" value="Methyl-accepting chemotaxis protein (MCP) signaling domain"/>
    <property type="match status" value="1"/>
</dbReference>
<dbReference type="PANTHER" id="PTHR43531:SF14">
    <property type="entry name" value="METHYL-ACCEPTING CHEMOTAXIS PROTEIN I-RELATED"/>
    <property type="match status" value="1"/>
</dbReference>
<feature type="transmembrane region" description="Helical" evidence="9">
    <location>
        <begin position="189"/>
        <end position="211"/>
    </location>
</feature>
<keyword evidence="4 9" id="KW-1133">Transmembrane helix</keyword>
<dbReference type="EMBL" id="SMMU01000021">
    <property type="protein sequence ID" value="TCL28585.1"/>
    <property type="molecule type" value="Genomic_DNA"/>
</dbReference>
<keyword evidence="5 9" id="KW-0472">Membrane</keyword>
<dbReference type="PRINTS" id="PR00260">
    <property type="entry name" value="CHEMTRNSDUCR"/>
</dbReference>
<dbReference type="PROSITE" id="PS50885">
    <property type="entry name" value="HAMP"/>
    <property type="match status" value="1"/>
</dbReference>
<dbReference type="InterPro" id="IPR051310">
    <property type="entry name" value="MCP_chemotaxis"/>
</dbReference>
<evidence type="ECO:0000256" key="4">
    <source>
        <dbReference type="ARBA" id="ARBA00022989"/>
    </source>
</evidence>
<evidence type="ECO:0000256" key="8">
    <source>
        <dbReference type="PROSITE-ProRule" id="PRU00284"/>
    </source>
</evidence>
<keyword evidence="6 8" id="KW-0807">Transducer</keyword>
<evidence type="ECO:0000256" key="1">
    <source>
        <dbReference type="ARBA" id="ARBA00004141"/>
    </source>
</evidence>
<evidence type="ECO:0000256" key="2">
    <source>
        <dbReference type="ARBA" id="ARBA00022481"/>
    </source>
</evidence>